<accession>X1KAH4</accession>
<dbReference type="InterPro" id="IPR037914">
    <property type="entry name" value="SpoVT-AbrB_sf"/>
</dbReference>
<protein>
    <recommendedName>
        <fullName evidence="2">SpoVT-AbrB domain-containing protein</fullName>
    </recommendedName>
</protein>
<comment type="caution">
    <text evidence="1">The sequence shown here is derived from an EMBL/GenBank/DDBJ whole genome shotgun (WGS) entry which is preliminary data.</text>
</comment>
<reference evidence="1" key="1">
    <citation type="journal article" date="2014" name="Front. Microbiol.">
        <title>High frequency of phylogenetically diverse reductive dehalogenase-homologous genes in deep subseafloor sedimentary metagenomes.</title>
        <authorList>
            <person name="Kawai M."/>
            <person name="Futagami T."/>
            <person name="Toyoda A."/>
            <person name="Takaki Y."/>
            <person name="Nishi S."/>
            <person name="Hori S."/>
            <person name="Arai W."/>
            <person name="Tsubouchi T."/>
            <person name="Morono Y."/>
            <person name="Uchiyama I."/>
            <person name="Ito T."/>
            <person name="Fujiyama A."/>
            <person name="Inagaki F."/>
            <person name="Takami H."/>
        </authorList>
    </citation>
    <scope>NUCLEOTIDE SEQUENCE</scope>
    <source>
        <strain evidence="1">Expedition CK06-06</strain>
    </source>
</reference>
<organism evidence="1">
    <name type="scientific">marine sediment metagenome</name>
    <dbReference type="NCBI Taxonomy" id="412755"/>
    <lineage>
        <taxon>unclassified sequences</taxon>
        <taxon>metagenomes</taxon>
        <taxon>ecological metagenomes</taxon>
    </lineage>
</organism>
<evidence type="ECO:0008006" key="2">
    <source>
        <dbReference type="Google" id="ProtNLM"/>
    </source>
</evidence>
<evidence type="ECO:0000313" key="1">
    <source>
        <dbReference type="EMBL" id="GAI04012.1"/>
    </source>
</evidence>
<dbReference type="EMBL" id="BARV01012447">
    <property type="protein sequence ID" value="GAI04012.1"/>
    <property type="molecule type" value="Genomic_DNA"/>
</dbReference>
<sequence>MPLKRKLIKVGNSRAVVIPPDWLRYHEDKTGQRVEEILMELNNVITLTVEETPTKTEKPDSAGH</sequence>
<name>X1KAH4_9ZZZZ</name>
<proteinExistence type="predicted"/>
<gene>
    <name evidence="1" type="ORF">S06H3_23047</name>
</gene>
<dbReference type="AlphaFoldDB" id="X1KAH4"/>
<dbReference type="SUPFAM" id="SSF89447">
    <property type="entry name" value="AbrB/MazE/MraZ-like"/>
    <property type="match status" value="1"/>
</dbReference>